<dbReference type="Gene3D" id="2.40.50.90">
    <property type="match status" value="1"/>
</dbReference>
<evidence type="ECO:0000313" key="4">
    <source>
        <dbReference type="Proteomes" id="UP000663825"/>
    </source>
</evidence>
<dbReference type="EMBL" id="CAJOBP010000378">
    <property type="protein sequence ID" value="CAF4169925.1"/>
    <property type="molecule type" value="Genomic_DNA"/>
</dbReference>
<dbReference type="PANTHER" id="PTHR16442">
    <property type="entry name" value="RING FINGER PROTEIN 17"/>
    <property type="match status" value="1"/>
</dbReference>
<sequence length="493" mass="57181">MSRSQNINQNDIINGNEIMQNFIKKTETYNHSMCLDNSSMSMNTKSKAHFNDVTEQILFCQNGIDNLNMSSNKTSSTFNKESSEEIKPIDEVLMVDIISNGYKYEDTSFELNIVQPCYVVSIISPYAFTIQLQRDLIESDKFFKNMNDYYNSIYDLQLTQEYLRKNLLCVTYDEITLTWNRSQIMEYDLNQDTVNVFFVDLNSWEENVSRSRIRFILTKYSSRPVHLLTCRLATIASLNDDTEWNDVVLRTFQNLVHNCQCDVEPLYKRCDNTFYVNLFAQHDEVYVCINDFLIHCKMARPIDDITNDDNTTTFMLDDDGQPMHSIIALYWKAGETASEKDTSINSHDDQHRSEASTEPFQTKSSFLTKLVLIDEKNKIIFARYNSYIMVPWFILSDILKELDEEKIKILANTFGFKPSIINPLKHVLLCSQLLKLASSASISSEISLYSIDCVRKILKACHYTQAATFDLLDRARLAEASNDMTFWDQSFEG</sequence>
<dbReference type="InterPro" id="IPR002999">
    <property type="entry name" value="Tudor"/>
</dbReference>
<dbReference type="EMBL" id="CAJNXB010000060">
    <property type="protein sequence ID" value="CAF3013095.1"/>
    <property type="molecule type" value="Genomic_DNA"/>
</dbReference>
<dbReference type="Gene3D" id="2.30.30.140">
    <property type="match status" value="1"/>
</dbReference>
<dbReference type="SUPFAM" id="SSF63748">
    <property type="entry name" value="Tudor/PWWP/MBT"/>
    <property type="match status" value="1"/>
</dbReference>
<dbReference type="Proteomes" id="UP000663825">
    <property type="component" value="Unassembled WGS sequence"/>
</dbReference>
<evidence type="ECO:0000313" key="3">
    <source>
        <dbReference type="EMBL" id="CAF4169925.1"/>
    </source>
</evidence>
<comment type="caution">
    <text evidence="2">The sequence shown here is derived from an EMBL/GenBank/DDBJ whole genome shotgun (WGS) entry which is preliminary data.</text>
</comment>
<dbReference type="Proteomes" id="UP000663873">
    <property type="component" value="Unassembled WGS sequence"/>
</dbReference>
<name>A0A817KSW2_9BILA</name>
<reference evidence="2" key="1">
    <citation type="submission" date="2021-02" db="EMBL/GenBank/DDBJ databases">
        <authorList>
            <person name="Nowell W R."/>
        </authorList>
    </citation>
    <scope>NUCLEOTIDE SEQUENCE</scope>
</reference>
<evidence type="ECO:0000313" key="2">
    <source>
        <dbReference type="EMBL" id="CAF3013095.1"/>
    </source>
</evidence>
<dbReference type="Pfam" id="PF00567">
    <property type="entry name" value="TUDOR"/>
    <property type="match status" value="1"/>
</dbReference>
<dbReference type="OrthoDB" id="9995375at2759"/>
<dbReference type="AlphaFoldDB" id="A0A817KSW2"/>
<feature type="domain" description="Tudor" evidence="1">
    <location>
        <begin position="116"/>
        <end position="233"/>
    </location>
</feature>
<dbReference type="InterPro" id="IPR035437">
    <property type="entry name" value="SNase_OB-fold_sf"/>
</dbReference>
<gene>
    <name evidence="2" type="ORF">TIS948_LOCUS2050</name>
    <name evidence="3" type="ORF">UJA718_LOCUS4628</name>
</gene>
<accession>A0A817KSW2</accession>
<protein>
    <recommendedName>
        <fullName evidence="1">Tudor domain-containing protein</fullName>
    </recommendedName>
</protein>
<keyword evidence="5" id="KW-1185">Reference proteome</keyword>
<proteinExistence type="predicted"/>
<dbReference type="PANTHER" id="PTHR16442:SF1">
    <property type="entry name" value="RING FINGER PROTEIN 17"/>
    <property type="match status" value="1"/>
</dbReference>
<evidence type="ECO:0000259" key="1">
    <source>
        <dbReference type="Pfam" id="PF00567"/>
    </source>
</evidence>
<evidence type="ECO:0000313" key="5">
    <source>
        <dbReference type="Proteomes" id="UP000663873"/>
    </source>
</evidence>
<organism evidence="2 4">
    <name type="scientific">Rotaria socialis</name>
    <dbReference type="NCBI Taxonomy" id="392032"/>
    <lineage>
        <taxon>Eukaryota</taxon>
        <taxon>Metazoa</taxon>
        <taxon>Spiralia</taxon>
        <taxon>Gnathifera</taxon>
        <taxon>Rotifera</taxon>
        <taxon>Eurotatoria</taxon>
        <taxon>Bdelloidea</taxon>
        <taxon>Philodinida</taxon>
        <taxon>Philodinidae</taxon>
        <taxon>Rotaria</taxon>
    </lineage>
</organism>